<feature type="compositionally biased region" description="Polar residues" evidence="1">
    <location>
        <begin position="87"/>
        <end position="116"/>
    </location>
</feature>
<evidence type="ECO:0000313" key="2">
    <source>
        <dbReference type="EMBL" id="RCN43234.1"/>
    </source>
</evidence>
<keyword evidence="3" id="KW-1185">Reference proteome</keyword>
<dbReference type="AlphaFoldDB" id="A0A368GFR6"/>
<evidence type="ECO:0000256" key="1">
    <source>
        <dbReference type="SAM" id="MobiDB-lite"/>
    </source>
</evidence>
<accession>A0A368GFR6</accession>
<organism evidence="2 3">
    <name type="scientific">Ancylostoma caninum</name>
    <name type="common">Dog hookworm</name>
    <dbReference type="NCBI Taxonomy" id="29170"/>
    <lineage>
        <taxon>Eukaryota</taxon>
        <taxon>Metazoa</taxon>
        <taxon>Ecdysozoa</taxon>
        <taxon>Nematoda</taxon>
        <taxon>Chromadorea</taxon>
        <taxon>Rhabditida</taxon>
        <taxon>Rhabditina</taxon>
        <taxon>Rhabditomorpha</taxon>
        <taxon>Strongyloidea</taxon>
        <taxon>Ancylostomatidae</taxon>
        <taxon>Ancylostomatinae</taxon>
        <taxon>Ancylostoma</taxon>
    </lineage>
</organism>
<name>A0A368GFR6_ANCCA</name>
<sequence length="141" mass="15563">MAKAFDLTVEISQFHHIIVTTGIKMKQYNEFMKVDLQYVRRADVGQWIAKEDYMRGRHAVRRSIARTSSGTGSSSSLSRLVSSSTENLNVSANSSSSENHNTITGSTVGNTESVARSCSPPEIGRRQSPIRCIPDDAEKIE</sequence>
<protein>
    <submittedName>
        <fullName evidence="2">Uncharacterized protein</fullName>
    </submittedName>
</protein>
<feature type="region of interest" description="Disordered" evidence="1">
    <location>
        <begin position="87"/>
        <end position="141"/>
    </location>
</feature>
<reference evidence="2 3" key="1">
    <citation type="submission" date="2014-10" db="EMBL/GenBank/DDBJ databases">
        <title>Draft genome of the hookworm Ancylostoma caninum.</title>
        <authorList>
            <person name="Mitreva M."/>
        </authorList>
    </citation>
    <scope>NUCLEOTIDE SEQUENCE [LARGE SCALE GENOMIC DNA]</scope>
    <source>
        <strain evidence="2 3">Baltimore</strain>
    </source>
</reference>
<comment type="caution">
    <text evidence="2">The sequence shown here is derived from an EMBL/GenBank/DDBJ whole genome shotgun (WGS) entry which is preliminary data.</text>
</comment>
<proteinExistence type="predicted"/>
<gene>
    <name evidence="2" type="ORF">ANCCAN_10809</name>
</gene>
<dbReference type="OrthoDB" id="10332243at2759"/>
<dbReference type="Proteomes" id="UP000252519">
    <property type="component" value="Unassembled WGS sequence"/>
</dbReference>
<evidence type="ECO:0000313" key="3">
    <source>
        <dbReference type="Proteomes" id="UP000252519"/>
    </source>
</evidence>
<dbReference type="EMBL" id="JOJR01000165">
    <property type="protein sequence ID" value="RCN43234.1"/>
    <property type="molecule type" value="Genomic_DNA"/>
</dbReference>